<organism evidence="1 2">
    <name type="scientific">Streptomyces albogriseolus</name>
    <dbReference type="NCBI Taxonomy" id="1887"/>
    <lineage>
        <taxon>Bacteria</taxon>
        <taxon>Bacillati</taxon>
        <taxon>Actinomycetota</taxon>
        <taxon>Actinomycetes</taxon>
        <taxon>Kitasatosporales</taxon>
        <taxon>Streptomycetaceae</taxon>
        <taxon>Streptomyces</taxon>
        <taxon>Streptomyces albogriseolus group</taxon>
    </lineage>
</organism>
<reference evidence="1" key="1">
    <citation type="submission" date="2024-07" db="EMBL/GenBank/DDBJ databases">
        <title>Genome sequencing of plant associated microbes to promote plant fitness in Sorghum bicolor and Oryza sativa.</title>
        <authorList>
            <person name="Coleman-Derr D."/>
        </authorList>
    </citation>
    <scope>NUCLEOTIDE SEQUENCE</scope>
    <source>
        <strain evidence="1">SAI-173</strain>
    </source>
</reference>
<evidence type="ECO:0000313" key="1">
    <source>
        <dbReference type="EMBL" id="MEY9812287.1"/>
    </source>
</evidence>
<sequence length="255" mass="26870">MGELRPHPVRRLRADPAAHPQDDHSVRLLEQLGELCAVPLQGRDRRGRGSRSGGRRGRPARASNRAGGGFPTCRRGRGRRRAGRRGAGARRAGRSARNGRRGGGGRWGAGAAGRRRGRRSRSPGRPVRRGPGCLKRRFRFCSGGLSRRARVTRGAGLSGPGAVPPGGRRTSTSPGWAGSRRRRGPAGTAPRGPARAGARRTAATRPTSSGRRAGAAGRRTASRARRPGGGSSPDPTGRRASAPVRVSRCSRCSPL</sequence>
<gene>
    <name evidence="1" type="ORF">RKD21_002544</name>
</gene>
<protein>
    <submittedName>
        <fullName evidence="1">Uncharacterized protein</fullName>
    </submittedName>
</protein>
<keyword evidence="2" id="KW-1185">Reference proteome</keyword>
<dbReference type="Proteomes" id="UP001565447">
    <property type="component" value="Unassembled WGS sequence"/>
</dbReference>
<accession>A0ACC6UL94</accession>
<dbReference type="EMBL" id="JBGCBD010000002">
    <property type="protein sequence ID" value="MEY9812287.1"/>
    <property type="molecule type" value="Genomic_DNA"/>
</dbReference>
<proteinExistence type="predicted"/>
<name>A0ACC6UL94_STRAO</name>
<comment type="caution">
    <text evidence="1">The sequence shown here is derived from an EMBL/GenBank/DDBJ whole genome shotgun (WGS) entry which is preliminary data.</text>
</comment>
<evidence type="ECO:0000313" key="2">
    <source>
        <dbReference type="Proteomes" id="UP001565447"/>
    </source>
</evidence>